<dbReference type="Pfam" id="PF13646">
    <property type="entry name" value="HEAT_2"/>
    <property type="match status" value="1"/>
</dbReference>
<accession>A0A250IKP9</accession>
<dbReference type="RefSeq" id="WP_095980073.1">
    <property type="nucleotide sequence ID" value="NZ_CP022163.1"/>
</dbReference>
<dbReference type="SUPFAM" id="SSF48371">
    <property type="entry name" value="ARM repeat"/>
    <property type="match status" value="1"/>
</dbReference>
<dbReference type="AlphaFoldDB" id="A0A250IKP9"/>
<name>A0A250IKP9_9BACT</name>
<proteinExistence type="predicted"/>
<dbReference type="Gene3D" id="1.25.10.10">
    <property type="entry name" value="Leucine-rich Repeat Variant"/>
    <property type="match status" value="2"/>
</dbReference>
<keyword evidence="1" id="KW-0732">Signal</keyword>
<evidence type="ECO:0000313" key="3">
    <source>
        <dbReference type="Proteomes" id="UP000217289"/>
    </source>
</evidence>
<dbReference type="PROSITE" id="PS51257">
    <property type="entry name" value="PROKAR_LIPOPROTEIN"/>
    <property type="match status" value="1"/>
</dbReference>
<reference evidence="2 3" key="1">
    <citation type="submission" date="2017-06" db="EMBL/GenBank/DDBJ databases">
        <authorList>
            <person name="Kim H.J."/>
            <person name="Triplett B.A."/>
        </authorList>
    </citation>
    <scope>NUCLEOTIDE SEQUENCE [LARGE SCALE GENOMIC DNA]</scope>
    <source>
        <strain evidence="2 3">DSM 14713</strain>
    </source>
</reference>
<protein>
    <recommendedName>
        <fullName evidence="4">HEAT repeat domain-containing protein</fullName>
    </recommendedName>
</protein>
<dbReference type="Proteomes" id="UP000217289">
    <property type="component" value="Chromosome"/>
</dbReference>
<evidence type="ECO:0008006" key="4">
    <source>
        <dbReference type="Google" id="ProtNLM"/>
    </source>
</evidence>
<dbReference type="OrthoDB" id="5508875at2"/>
<feature type="signal peptide" evidence="1">
    <location>
        <begin position="1"/>
        <end position="26"/>
    </location>
</feature>
<dbReference type="EMBL" id="CP022163">
    <property type="protein sequence ID" value="ATB31790.1"/>
    <property type="molecule type" value="Genomic_DNA"/>
</dbReference>
<dbReference type="InterPro" id="IPR016024">
    <property type="entry name" value="ARM-type_fold"/>
</dbReference>
<sequence>MISPRKRWFGALLATAACCLPLPALAVDPSPEPLRQTECSFSGMIDELRDALRSGSPAYRKYALARLKAAARVMPSDELLAAFAREHDPATLEGLGAALASKASFAEDPALLQPVLARAAGDADPAARAAAVRALRGTGSVDSMAKNGGVVTYEQLIRDSAPEVRQAVVDNLVHENAKVYFGHDQGVSETAVATALASKDPKATARLLSEVSMEAVGHETVERMHGQLRAEDPGVRAAAATALGGVPGKESKSTRDALVSLYREERDPGVRKSALKGIVQLGMGGASATLESLRGVAPALDPEIDAWQSALKLGLQEWHLLLREKERLRK</sequence>
<feature type="chain" id="PRO_5012287014" description="HEAT repeat domain-containing protein" evidence="1">
    <location>
        <begin position="27"/>
        <end position="330"/>
    </location>
</feature>
<evidence type="ECO:0000313" key="2">
    <source>
        <dbReference type="EMBL" id="ATB31790.1"/>
    </source>
</evidence>
<organism evidence="2 3">
    <name type="scientific">Melittangium boletus DSM 14713</name>
    <dbReference type="NCBI Taxonomy" id="1294270"/>
    <lineage>
        <taxon>Bacteria</taxon>
        <taxon>Pseudomonadati</taxon>
        <taxon>Myxococcota</taxon>
        <taxon>Myxococcia</taxon>
        <taxon>Myxococcales</taxon>
        <taxon>Cystobacterineae</taxon>
        <taxon>Archangiaceae</taxon>
        <taxon>Melittangium</taxon>
    </lineage>
</organism>
<dbReference type="InterPro" id="IPR011989">
    <property type="entry name" value="ARM-like"/>
</dbReference>
<evidence type="ECO:0000256" key="1">
    <source>
        <dbReference type="SAM" id="SignalP"/>
    </source>
</evidence>
<dbReference type="KEGG" id="mbd:MEBOL_005259"/>
<keyword evidence="3" id="KW-1185">Reference proteome</keyword>
<gene>
    <name evidence="2" type="ORF">MEBOL_005259</name>
</gene>